<dbReference type="PANTHER" id="PTHR43895:SF162">
    <property type="entry name" value="CBL-INTERACTING SERINE_THREONINE-PROTEIN KINASE 25"/>
    <property type="match status" value="1"/>
</dbReference>
<gene>
    <name evidence="7" type="ORF">HRI_000833600</name>
</gene>
<dbReference type="GO" id="GO:0004674">
    <property type="term" value="F:protein serine/threonine kinase activity"/>
    <property type="evidence" value="ECO:0007669"/>
    <property type="project" value="UniProtKB-KW"/>
</dbReference>
<dbReference type="GO" id="GO:0007165">
    <property type="term" value="P:signal transduction"/>
    <property type="evidence" value="ECO:0007669"/>
    <property type="project" value="TreeGrafter"/>
</dbReference>
<evidence type="ECO:0000256" key="4">
    <source>
        <dbReference type="ARBA" id="ARBA00022777"/>
    </source>
</evidence>
<dbReference type="InterPro" id="IPR011009">
    <property type="entry name" value="Kinase-like_dom_sf"/>
</dbReference>
<dbReference type="FunFam" id="3.30.200.20:FF:000096">
    <property type="entry name" value="Non-specific serine/threonine protein kinase"/>
    <property type="match status" value="1"/>
</dbReference>
<dbReference type="AlphaFoldDB" id="A0A9W7LP29"/>
<dbReference type="Gene3D" id="3.30.200.20">
    <property type="entry name" value="Phosphorylase Kinase, domain 1"/>
    <property type="match status" value="1"/>
</dbReference>
<dbReference type="SUPFAM" id="SSF56112">
    <property type="entry name" value="Protein kinase-like (PK-like)"/>
    <property type="match status" value="1"/>
</dbReference>
<keyword evidence="2" id="KW-0808">Transferase</keyword>
<evidence type="ECO:0000256" key="1">
    <source>
        <dbReference type="ARBA" id="ARBA00022527"/>
    </source>
</evidence>
<evidence type="ECO:0000259" key="6">
    <source>
        <dbReference type="PROSITE" id="PS50011"/>
    </source>
</evidence>
<dbReference type="OrthoDB" id="1660323at2759"/>
<keyword evidence="3" id="KW-0547">Nucleotide-binding</keyword>
<dbReference type="InterPro" id="IPR000719">
    <property type="entry name" value="Prot_kinase_dom"/>
</dbReference>
<dbReference type="PANTHER" id="PTHR43895">
    <property type="entry name" value="CALCIUM/CALMODULIN-DEPENDENT PROTEIN KINASE KINASE-RELATED"/>
    <property type="match status" value="1"/>
</dbReference>
<comment type="caution">
    <text evidence="7">The sequence shown here is derived from an EMBL/GenBank/DDBJ whole genome shotgun (WGS) entry which is preliminary data.</text>
</comment>
<dbReference type="Proteomes" id="UP001165190">
    <property type="component" value="Unassembled WGS sequence"/>
</dbReference>
<evidence type="ECO:0000256" key="5">
    <source>
        <dbReference type="ARBA" id="ARBA00022840"/>
    </source>
</evidence>
<evidence type="ECO:0000313" key="8">
    <source>
        <dbReference type="Proteomes" id="UP001165190"/>
    </source>
</evidence>
<reference evidence="7" key="1">
    <citation type="submission" date="2023-05" db="EMBL/GenBank/DDBJ databases">
        <title>Genome and transcriptome analyses reveal genes involved in the formation of fine ridges on petal epidermal cells in Hibiscus trionum.</title>
        <authorList>
            <person name="Koshimizu S."/>
            <person name="Masuda S."/>
            <person name="Ishii T."/>
            <person name="Shirasu K."/>
            <person name="Hoshino A."/>
            <person name="Arita M."/>
        </authorList>
    </citation>
    <scope>NUCLEOTIDE SEQUENCE</scope>
    <source>
        <strain evidence="7">Hamamatsu line</strain>
    </source>
</reference>
<evidence type="ECO:0000313" key="7">
    <source>
        <dbReference type="EMBL" id="GMI71643.1"/>
    </source>
</evidence>
<keyword evidence="4 7" id="KW-0418">Kinase</keyword>
<accession>A0A9W7LP29</accession>
<dbReference type="GO" id="GO:0005524">
    <property type="term" value="F:ATP binding"/>
    <property type="evidence" value="ECO:0007669"/>
    <property type="project" value="UniProtKB-KW"/>
</dbReference>
<dbReference type="PROSITE" id="PS50011">
    <property type="entry name" value="PROTEIN_KINASE_DOM"/>
    <property type="match status" value="1"/>
</dbReference>
<protein>
    <submittedName>
        <fullName evidence="7">CBL-interacting protein kinase 25, SNF1-RELATED PROTEIN KINASE 3.25</fullName>
    </submittedName>
</protein>
<proteinExistence type="predicted"/>
<feature type="domain" description="Protein kinase" evidence="6">
    <location>
        <begin position="11"/>
        <end position="87"/>
    </location>
</feature>
<name>A0A9W7LP29_HIBTR</name>
<organism evidence="7 8">
    <name type="scientific">Hibiscus trionum</name>
    <name type="common">Flower of an hour</name>
    <dbReference type="NCBI Taxonomy" id="183268"/>
    <lineage>
        <taxon>Eukaryota</taxon>
        <taxon>Viridiplantae</taxon>
        <taxon>Streptophyta</taxon>
        <taxon>Embryophyta</taxon>
        <taxon>Tracheophyta</taxon>
        <taxon>Spermatophyta</taxon>
        <taxon>Magnoliopsida</taxon>
        <taxon>eudicotyledons</taxon>
        <taxon>Gunneridae</taxon>
        <taxon>Pentapetalae</taxon>
        <taxon>rosids</taxon>
        <taxon>malvids</taxon>
        <taxon>Malvales</taxon>
        <taxon>Malvaceae</taxon>
        <taxon>Malvoideae</taxon>
        <taxon>Hibiscus</taxon>
    </lineage>
</organism>
<evidence type="ECO:0000256" key="3">
    <source>
        <dbReference type="ARBA" id="ARBA00022741"/>
    </source>
</evidence>
<evidence type="ECO:0000256" key="2">
    <source>
        <dbReference type="ARBA" id="ARBA00022679"/>
    </source>
</evidence>
<keyword evidence="5" id="KW-0067">ATP-binding</keyword>
<keyword evidence="1" id="KW-0723">Serine/threonine-protein kinase</keyword>
<dbReference type="EMBL" id="BSYR01000010">
    <property type="protein sequence ID" value="GMI71643.1"/>
    <property type="molecule type" value="Genomic_DNA"/>
</dbReference>
<keyword evidence="8" id="KW-1185">Reference proteome</keyword>
<sequence>MKERHVLFEKYEMGRLLGKGTFPKVYYGKELTTGENVAIKVVGKDLVKKKGMMDQIQREISVMRLVRHPNVVELKEVMATKAMIFVI</sequence>
<dbReference type="Pfam" id="PF00069">
    <property type="entry name" value="Pkinase"/>
    <property type="match status" value="1"/>
</dbReference>